<comment type="subcellular location">
    <subcellularLocation>
        <location evidence="1">Cell membrane</location>
        <topology evidence="1">Multi-pass membrane protein</topology>
    </subcellularLocation>
</comment>
<evidence type="ECO:0000256" key="3">
    <source>
        <dbReference type="ARBA" id="ARBA00022475"/>
    </source>
</evidence>
<dbReference type="Pfam" id="PF00003">
    <property type="entry name" value="7tm_3"/>
    <property type="match status" value="1"/>
</dbReference>
<dbReference type="AlphaFoldDB" id="A0A8C5RNK0"/>
<evidence type="ECO:0000256" key="8">
    <source>
        <dbReference type="ARBA" id="ARBA00023136"/>
    </source>
</evidence>
<keyword evidence="15" id="KW-1185">Reference proteome</keyword>
<protein>
    <recommendedName>
        <fullName evidence="13">G-protein coupled receptors family 3 profile domain-containing protein</fullName>
    </recommendedName>
</protein>
<evidence type="ECO:0000313" key="15">
    <source>
        <dbReference type="Proteomes" id="UP000694406"/>
    </source>
</evidence>
<dbReference type="GO" id="GO:0005886">
    <property type="term" value="C:plasma membrane"/>
    <property type="evidence" value="ECO:0007669"/>
    <property type="project" value="UniProtKB-SubCell"/>
</dbReference>
<dbReference type="PROSITE" id="PS50259">
    <property type="entry name" value="G_PROTEIN_RECEP_F3_4"/>
    <property type="match status" value="1"/>
</dbReference>
<comment type="similarity">
    <text evidence="2">Belongs to the G-protein coupled receptor 3 family.</text>
</comment>
<evidence type="ECO:0000256" key="10">
    <source>
        <dbReference type="ARBA" id="ARBA00023180"/>
    </source>
</evidence>
<keyword evidence="6 12" id="KW-1133">Transmembrane helix</keyword>
<dbReference type="SUPFAM" id="SSF53822">
    <property type="entry name" value="Periplasmic binding protein-like I"/>
    <property type="match status" value="1"/>
</dbReference>
<reference evidence="14" key="2">
    <citation type="submission" date="2025-09" db="UniProtKB">
        <authorList>
            <consortium name="Ensembl"/>
        </authorList>
    </citation>
    <scope>IDENTIFICATION</scope>
</reference>
<keyword evidence="3" id="KW-1003">Cell membrane</keyword>
<evidence type="ECO:0000256" key="12">
    <source>
        <dbReference type="SAM" id="Phobius"/>
    </source>
</evidence>
<accession>A0A8C5RNK0</accession>
<evidence type="ECO:0000259" key="13">
    <source>
        <dbReference type="PROSITE" id="PS50259"/>
    </source>
</evidence>
<dbReference type="GO" id="GO:0004930">
    <property type="term" value="F:G protein-coupled receptor activity"/>
    <property type="evidence" value="ECO:0007669"/>
    <property type="project" value="UniProtKB-KW"/>
</dbReference>
<dbReference type="Gene3D" id="2.10.50.30">
    <property type="entry name" value="GPCR, family 3, nine cysteines domain"/>
    <property type="match status" value="1"/>
</dbReference>
<dbReference type="Gene3D" id="3.40.50.2300">
    <property type="match status" value="2"/>
</dbReference>
<dbReference type="PANTHER" id="PTHR24061:SF599">
    <property type="entry name" value="G-PROTEIN COUPLED RECEPTORS FAMILY 3 PROFILE DOMAIN-CONTAINING PROTEIN"/>
    <property type="match status" value="1"/>
</dbReference>
<organism evidence="14 15">
    <name type="scientific">Laticauda laticaudata</name>
    <name type="common">Blue-ringed sea krait</name>
    <name type="synonym">Blue-lipped sea krait</name>
    <dbReference type="NCBI Taxonomy" id="8630"/>
    <lineage>
        <taxon>Eukaryota</taxon>
        <taxon>Metazoa</taxon>
        <taxon>Chordata</taxon>
        <taxon>Craniata</taxon>
        <taxon>Vertebrata</taxon>
        <taxon>Euteleostomi</taxon>
        <taxon>Lepidosauria</taxon>
        <taxon>Squamata</taxon>
        <taxon>Bifurcata</taxon>
        <taxon>Unidentata</taxon>
        <taxon>Episquamata</taxon>
        <taxon>Toxicofera</taxon>
        <taxon>Serpentes</taxon>
        <taxon>Colubroidea</taxon>
        <taxon>Elapidae</taxon>
        <taxon>Laticaudinae</taxon>
        <taxon>Laticauda</taxon>
    </lineage>
</organism>
<evidence type="ECO:0000256" key="7">
    <source>
        <dbReference type="ARBA" id="ARBA00023040"/>
    </source>
</evidence>
<reference evidence="14" key="1">
    <citation type="submission" date="2025-08" db="UniProtKB">
        <authorList>
            <consortium name="Ensembl"/>
        </authorList>
    </citation>
    <scope>IDENTIFICATION</scope>
</reference>
<dbReference type="PANTHER" id="PTHR24061">
    <property type="entry name" value="CALCIUM-SENSING RECEPTOR-RELATED"/>
    <property type="match status" value="1"/>
</dbReference>
<dbReference type="Ensembl" id="ENSLLTT00000006125.1">
    <property type="protein sequence ID" value="ENSLLTP00000005886.1"/>
    <property type="gene ID" value="ENSLLTG00000004507.1"/>
</dbReference>
<keyword evidence="8 12" id="KW-0472">Membrane</keyword>
<dbReference type="Pfam" id="PF07562">
    <property type="entry name" value="NCD3G"/>
    <property type="match status" value="1"/>
</dbReference>
<dbReference type="Proteomes" id="UP000694406">
    <property type="component" value="Unplaced"/>
</dbReference>
<keyword evidence="4 12" id="KW-0812">Transmembrane</keyword>
<dbReference type="InterPro" id="IPR000068">
    <property type="entry name" value="GPCR_3_Ca_sens_rcpt-rel"/>
</dbReference>
<dbReference type="InterPro" id="IPR011500">
    <property type="entry name" value="GPCR_3_9-Cys_dom"/>
</dbReference>
<keyword evidence="11" id="KW-0807">Transducer</keyword>
<evidence type="ECO:0000256" key="4">
    <source>
        <dbReference type="ARBA" id="ARBA00022692"/>
    </source>
</evidence>
<dbReference type="GeneTree" id="ENSGT00950000182788"/>
<evidence type="ECO:0000256" key="9">
    <source>
        <dbReference type="ARBA" id="ARBA00023170"/>
    </source>
</evidence>
<evidence type="ECO:0000256" key="6">
    <source>
        <dbReference type="ARBA" id="ARBA00022989"/>
    </source>
</evidence>
<dbReference type="InterPro" id="IPR028082">
    <property type="entry name" value="Peripla_BP_I"/>
</dbReference>
<dbReference type="FunFam" id="2.10.50.30:FF:000002">
    <property type="entry name" value="Vomeronasal 2 receptor, h1"/>
    <property type="match status" value="1"/>
</dbReference>
<evidence type="ECO:0000313" key="14">
    <source>
        <dbReference type="Ensembl" id="ENSLLTP00000005886.1"/>
    </source>
</evidence>
<evidence type="ECO:0000256" key="11">
    <source>
        <dbReference type="ARBA" id="ARBA00023224"/>
    </source>
</evidence>
<dbReference type="InterPro" id="IPR017978">
    <property type="entry name" value="GPCR_3_C"/>
</dbReference>
<proteinExistence type="inferred from homology"/>
<keyword evidence="7" id="KW-0297">G-protein coupled receptor</keyword>
<name>A0A8C5RNK0_LATLA</name>
<sequence>MIAQSMFQCSYSNSGLSRKVWRRCTEKETWEIPSPDIIARILSQDAYSIPTAIQAVSWVLNAAHTFQQGLKRRQVGLQMIQPWQLHPFMKNFQLSNFSVDGGYLDKDGTPAAGFDIIQWAVFPNKSNSRRKVGSTENEASSKFKVSIDQNAIIWPISFNKTSPLSRCTESCHPGYTKLIREGAPICCYDCSQCIEGTISMQEDAAHCKKCPDDQHSNKKQDHCVPKVITSYPMKKHLVSPESLCHYLIHNHCFYSGNLIKYRETPIVKANNRDLTYILLIVLLLSFLTSFLFIGRPKKVTCLLRQITSA</sequence>
<keyword evidence="9" id="KW-0675">Receptor</keyword>
<evidence type="ECO:0000256" key="5">
    <source>
        <dbReference type="ARBA" id="ARBA00022729"/>
    </source>
</evidence>
<evidence type="ECO:0000256" key="1">
    <source>
        <dbReference type="ARBA" id="ARBA00004651"/>
    </source>
</evidence>
<keyword evidence="5" id="KW-0732">Signal</keyword>
<keyword evidence="10" id="KW-0325">Glycoprotein</keyword>
<dbReference type="InterPro" id="IPR038550">
    <property type="entry name" value="GPCR_3_9-Cys_sf"/>
</dbReference>
<feature type="domain" description="G-protein coupled receptors family 3 profile" evidence="13">
    <location>
        <begin position="258"/>
        <end position="309"/>
    </location>
</feature>
<evidence type="ECO:0000256" key="2">
    <source>
        <dbReference type="ARBA" id="ARBA00007242"/>
    </source>
</evidence>
<feature type="transmembrane region" description="Helical" evidence="12">
    <location>
        <begin position="274"/>
        <end position="294"/>
    </location>
</feature>